<dbReference type="InterPro" id="IPR004477">
    <property type="entry name" value="ComEC_N"/>
</dbReference>
<gene>
    <name evidence="9" type="ORF">C900_01609</name>
</gene>
<feature type="transmembrane region" description="Helical" evidence="6">
    <location>
        <begin position="193"/>
        <end position="215"/>
    </location>
</feature>
<dbReference type="InterPro" id="IPR025405">
    <property type="entry name" value="DUF4131"/>
</dbReference>
<dbReference type="PATRIC" id="fig|1237149.3.peg.1563"/>
<feature type="transmembrane region" description="Helical" evidence="6">
    <location>
        <begin position="278"/>
        <end position="307"/>
    </location>
</feature>
<feature type="transmembrane region" description="Helical" evidence="6">
    <location>
        <begin position="227"/>
        <end position="243"/>
    </location>
</feature>
<feature type="transmembrane region" description="Helical" evidence="6">
    <location>
        <begin position="422"/>
        <end position="440"/>
    </location>
</feature>
<dbReference type="EMBL" id="AMZN01000024">
    <property type="protein sequence ID" value="ELR72327.1"/>
    <property type="molecule type" value="Genomic_DNA"/>
</dbReference>
<feature type="transmembrane region" description="Helical" evidence="6">
    <location>
        <begin position="361"/>
        <end position="383"/>
    </location>
</feature>
<feature type="domain" description="ComEC/Rec2-related protein" evidence="7">
    <location>
        <begin position="173"/>
        <end position="442"/>
    </location>
</feature>
<dbReference type="PANTHER" id="PTHR30619:SF1">
    <property type="entry name" value="RECOMBINATION PROTEIN 2"/>
    <property type="match status" value="1"/>
</dbReference>
<keyword evidence="10" id="KW-1185">Reference proteome</keyword>
<keyword evidence="2" id="KW-1003">Cell membrane</keyword>
<proteinExistence type="predicted"/>
<evidence type="ECO:0000313" key="9">
    <source>
        <dbReference type="EMBL" id="ELR72327.1"/>
    </source>
</evidence>
<comment type="caution">
    <text evidence="9">The sequence shown here is derived from an EMBL/GenBank/DDBJ whole genome shotgun (WGS) entry which is preliminary data.</text>
</comment>
<evidence type="ECO:0000313" key="10">
    <source>
        <dbReference type="Proteomes" id="UP000011135"/>
    </source>
</evidence>
<evidence type="ECO:0000256" key="5">
    <source>
        <dbReference type="ARBA" id="ARBA00023136"/>
    </source>
</evidence>
<dbReference type="GO" id="GO:0005886">
    <property type="term" value="C:plasma membrane"/>
    <property type="evidence" value="ECO:0007669"/>
    <property type="project" value="UniProtKB-SubCell"/>
</dbReference>
<dbReference type="NCBIfam" id="TIGR00360">
    <property type="entry name" value="ComEC_N-term"/>
    <property type="match status" value="1"/>
</dbReference>
<evidence type="ECO:0000256" key="1">
    <source>
        <dbReference type="ARBA" id="ARBA00004651"/>
    </source>
</evidence>
<keyword evidence="5 6" id="KW-0472">Membrane</keyword>
<evidence type="ECO:0000256" key="3">
    <source>
        <dbReference type="ARBA" id="ARBA00022692"/>
    </source>
</evidence>
<feature type="transmembrane region" description="Helical" evidence="6">
    <location>
        <begin position="447"/>
        <end position="465"/>
    </location>
</feature>
<dbReference type="Proteomes" id="UP000011135">
    <property type="component" value="Unassembled WGS sequence"/>
</dbReference>
<reference evidence="9 10" key="1">
    <citation type="submission" date="2012-12" db="EMBL/GenBank/DDBJ databases">
        <title>Genome assembly of Fulvivirga imtechensis AK7.</title>
        <authorList>
            <person name="Nupur N."/>
            <person name="Khatri I."/>
            <person name="Kumar R."/>
            <person name="Subramanian S."/>
            <person name="Pinnaka A."/>
        </authorList>
    </citation>
    <scope>NUCLEOTIDE SEQUENCE [LARGE SCALE GENOMIC DNA]</scope>
    <source>
        <strain evidence="9 10">AK7</strain>
    </source>
</reference>
<dbReference type="STRING" id="1237149.C900_01609"/>
<evidence type="ECO:0000259" key="8">
    <source>
        <dbReference type="Pfam" id="PF13567"/>
    </source>
</evidence>
<dbReference type="PANTHER" id="PTHR30619">
    <property type="entry name" value="DNA INTERNALIZATION/COMPETENCE PROTEIN COMEC/REC2"/>
    <property type="match status" value="1"/>
</dbReference>
<evidence type="ECO:0000259" key="7">
    <source>
        <dbReference type="Pfam" id="PF03772"/>
    </source>
</evidence>
<dbReference type="Pfam" id="PF13567">
    <property type="entry name" value="DUF4131"/>
    <property type="match status" value="1"/>
</dbReference>
<dbReference type="Pfam" id="PF03772">
    <property type="entry name" value="Competence"/>
    <property type="match status" value="1"/>
</dbReference>
<keyword evidence="3 6" id="KW-0812">Transmembrane</keyword>
<accession>L8JYQ0</accession>
<dbReference type="eggNOG" id="COG0658">
    <property type="taxonomic scope" value="Bacteria"/>
</dbReference>
<name>L8JYQ0_9BACT</name>
<dbReference type="InterPro" id="IPR052159">
    <property type="entry name" value="Competence_DNA_uptake"/>
</dbReference>
<organism evidence="9 10">
    <name type="scientific">Fulvivirga imtechensis AK7</name>
    <dbReference type="NCBI Taxonomy" id="1237149"/>
    <lineage>
        <taxon>Bacteria</taxon>
        <taxon>Pseudomonadati</taxon>
        <taxon>Bacteroidota</taxon>
        <taxon>Cytophagia</taxon>
        <taxon>Cytophagales</taxon>
        <taxon>Fulvivirgaceae</taxon>
        <taxon>Fulvivirga</taxon>
    </lineage>
</organism>
<comment type="subcellular location">
    <subcellularLocation>
        <location evidence="1">Cell membrane</location>
        <topology evidence="1">Multi-pass membrane protein</topology>
    </subcellularLocation>
</comment>
<evidence type="ECO:0000256" key="4">
    <source>
        <dbReference type="ARBA" id="ARBA00022989"/>
    </source>
</evidence>
<feature type="transmembrane region" description="Helical" evidence="6">
    <location>
        <begin position="327"/>
        <end position="349"/>
    </location>
</feature>
<evidence type="ECO:0000256" key="2">
    <source>
        <dbReference type="ARBA" id="ARBA00022475"/>
    </source>
</evidence>
<sequence>MSGLGFVTLFALGYFHLTLSTEANDLNHILHQKGISHYVAVVTRPGEQRTKTARYQAEILSYRANDQWSEGLGKIYLYLNKGSDLKYGDKILVKGAPQLLTPPQNPEEFDYKRFLSFKNIYHQQFLDSAAYQLIKHDPPNKLLSYAFVARKWATHQLSARISSPRELNIALALVLGVKDGLDNEIQHAYAASGAMHVLAVSGLHVGIVYGMIALLMGRIKRSKSGRWAFALISILVLWSYALITGFSPSVLRAVTMFSFIAVADAANRDTNIYNTLAASAFALLLFDPYLIMSVGFQLSFLAVLGIVYIQPRLYGLYVPNNWLVDKIWAITAVAFAAQLATFPLGLLYFHQFPTFFFLSNLVVIPGAFVILCLGLLVIIFSWIGVLAGWLGKLLEWCIYLVNEVVFWIERIPFSQVTGVHTSVLETWLILLIIIMLFIFFRVKHMRFVYIAFLLVLCFSSFRIASQHLAQQDKISIYRISHHTAIDFMADGHAFFYGDSVLLEDSGKIRFHIMPNRLSSNIRESTPVRPGEVSFINTFNGVTMASWRGTKLIILNNEVQDQLFTAPVTVDYILICREFNKDLEWIKNNFIFDLLILDGTLSYYQANKFKKEIEADGLKYYSIYHEGALEITY</sequence>
<evidence type="ECO:0000256" key="6">
    <source>
        <dbReference type="SAM" id="Phobius"/>
    </source>
</evidence>
<keyword evidence="4 6" id="KW-1133">Transmembrane helix</keyword>
<protein>
    <submittedName>
        <fullName evidence="9">Competence protein</fullName>
    </submittedName>
</protein>
<feature type="domain" description="DUF4131" evidence="8">
    <location>
        <begin position="4"/>
        <end position="129"/>
    </location>
</feature>
<dbReference type="AlphaFoldDB" id="L8JYQ0"/>